<dbReference type="InterPro" id="IPR006119">
    <property type="entry name" value="Resolv_N"/>
</dbReference>
<dbReference type="Gene3D" id="3.40.50.1390">
    <property type="entry name" value="Resolvase, N-terminal catalytic domain"/>
    <property type="match status" value="1"/>
</dbReference>
<dbReference type="Proteomes" id="UP001156856">
    <property type="component" value="Unassembled WGS sequence"/>
</dbReference>
<reference evidence="2 4" key="3">
    <citation type="submission" date="2019-07" db="EMBL/GenBank/DDBJ databases">
        <title>Whole genome shotgun sequence of Methylobacterium oxalidis NBRC 107715.</title>
        <authorList>
            <person name="Hosoyama A."/>
            <person name="Uohara A."/>
            <person name="Ohji S."/>
            <person name="Ichikawa N."/>
        </authorList>
    </citation>
    <scope>NUCLEOTIDE SEQUENCE [LARGE SCALE GENOMIC DNA]</scope>
    <source>
        <strain evidence="2 4">NBRC 107715</strain>
    </source>
</reference>
<dbReference type="RefSeq" id="WP_147024204.1">
    <property type="nucleotide sequence ID" value="NZ_BJZU01000005.1"/>
</dbReference>
<feature type="domain" description="Resolvase/invertase-type recombinase catalytic" evidence="1">
    <location>
        <begin position="2"/>
        <end position="58"/>
    </location>
</feature>
<dbReference type="Proteomes" id="UP000321960">
    <property type="component" value="Unassembled WGS sequence"/>
</dbReference>
<protein>
    <recommendedName>
        <fullName evidence="1">Resolvase/invertase-type recombinase catalytic domain-containing protein</fullName>
    </recommendedName>
</protein>
<dbReference type="AlphaFoldDB" id="A0A512IXW4"/>
<evidence type="ECO:0000313" key="5">
    <source>
        <dbReference type="Proteomes" id="UP001156856"/>
    </source>
</evidence>
<dbReference type="OrthoDB" id="9800103at2"/>
<dbReference type="EMBL" id="BSPK01000004">
    <property type="protein sequence ID" value="GLS61734.1"/>
    <property type="molecule type" value="Genomic_DNA"/>
</dbReference>
<evidence type="ECO:0000313" key="3">
    <source>
        <dbReference type="EMBL" id="GLS61734.1"/>
    </source>
</evidence>
<accession>A0A512IXW4</accession>
<dbReference type="GO" id="GO:0000150">
    <property type="term" value="F:DNA strand exchange activity"/>
    <property type="evidence" value="ECO:0007669"/>
    <property type="project" value="InterPro"/>
</dbReference>
<gene>
    <name evidence="3" type="ORF">GCM10007888_01150</name>
    <name evidence="2" type="ORF">MOX02_05630</name>
</gene>
<reference evidence="3" key="1">
    <citation type="journal article" date="2014" name="Int. J. Syst. Evol. Microbiol.">
        <title>Complete genome of a new Firmicutes species belonging to the dominant human colonic microbiota ('Ruminococcus bicirculans') reveals two chromosomes and a selective capacity to utilize plant glucans.</title>
        <authorList>
            <consortium name="NISC Comparative Sequencing Program"/>
            <person name="Wegmann U."/>
            <person name="Louis P."/>
            <person name="Goesmann A."/>
            <person name="Henrissat B."/>
            <person name="Duncan S.H."/>
            <person name="Flint H.J."/>
        </authorList>
    </citation>
    <scope>NUCLEOTIDE SEQUENCE</scope>
    <source>
        <strain evidence="3">NBRC 107715</strain>
    </source>
</reference>
<keyword evidence="5" id="KW-1185">Reference proteome</keyword>
<evidence type="ECO:0000313" key="4">
    <source>
        <dbReference type="Proteomes" id="UP000321960"/>
    </source>
</evidence>
<dbReference type="GO" id="GO:0003677">
    <property type="term" value="F:DNA binding"/>
    <property type="evidence" value="ECO:0007669"/>
    <property type="project" value="InterPro"/>
</dbReference>
<organism evidence="2 4">
    <name type="scientific">Methylobacterium oxalidis</name>
    <dbReference type="NCBI Taxonomy" id="944322"/>
    <lineage>
        <taxon>Bacteria</taxon>
        <taxon>Pseudomonadati</taxon>
        <taxon>Pseudomonadota</taxon>
        <taxon>Alphaproteobacteria</taxon>
        <taxon>Hyphomicrobiales</taxon>
        <taxon>Methylobacteriaceae</taxon>
        <taxon>Methylobacterium</taxon>
    </lineage>
</organism>
<reference evidence="5" key="2">
    <citation type="journal article" date="2019" name="Int. J. Syst. Evol. Microbiol.">
        <title>The Global Catalogue of Microorganisms (GCM) 10K type strain sequencing project: providing services to taxonomists for standard genome sequencing and annotation.</title>
        <authorList>
            <consortium name="The Broad Institute Genomics Platform"/>
            <consortium name="The Broad Institute Genome Sequencing Center for Infectious Disease"/>
            <person name="Wu L."/>
            <person name="Ma J."/>
        </authorList>
    </citation>
    <scope>NUCLEOTIDE SEQUENCE [LARGE SCALE GENOMIC DNA]</scope>
    <source>
        <strain evidence="5">NBRC 107715</strain>
    </source>
</reference>
<dbReference type="Pfam" id="PF00239">
    <property type="entry name" value="Resolvase"/>
    <property type="match status" value="1"/>
</dbReference>
<reference evidence="3" key="4">
    <citation type="submission" date="2023-01" db="EMBL/GenBank/DDBJ databases">
        <title>Draft genome sequence of Methylobacterium oxalidis strain NBRC 107715.</title>
        <authorList>
            <person name="Sun Q."/>
            <person name="Mori K."/>
        </authorList>
    </citation>
    <scope>NUCLEOTIDE SEQUENCE</scope>
    <source>
        <strain evidence="3">NBRC 107715</strain>
    </source>
</reference>
<evidence type="ECO:0000259" key="1">
    <source>
        <dbReference type="PROSITE" id="PS51736"/>
    </source>
</evidence>
<dbReference type="SUPFAM" id="SSF53041">
    <property type="entry name" value="Resolvase-like"/>
    <property type="match status" value="1"/>
</dbReference>
<proteinExistence type="predicted"/>
<name>A0A512IXW4_9HYPH</name>
<evidence type="ECO:0000313" key="2">
    <source>
        <dbReference type="EMBL" id="GEP02525.1"/>
    </source>
</evidence>
<dbReference type="InterPro" id="IPR036162">
    <property type="entry name" value="Resolvase-like_N_sf"/>
</dbReference>
<dbReference type="PROSITE" id="PS51736">
    <property type="entry name" value="RECOMBINASES_3"/>
    <property type="match status" value="1"/>
</dbReference>
<dbReference type="EMBL" id="BJZU01000005">
    <property type="protein sequence ID" value="GEP02525.1"/>
    <property type="molecule type" value="Genomic_DNA"/>
</dbReference>
<sequence length="58" mass="6309">MTIYGYARASQQERTLDAQLGALKAAGCETVFHETASAARAGRRQLDRLRAGSRLQDA</sequence>
<comment type="caution">
    <text evidence="2">The sequence shown here is derived from an EMBL/GenBank/DDBJ whole genome shotgun (WGS) entry which is preliminary data.</text>
</comment>